<comment type="subcellular location">
    <subcellularLocation>
        <location evidence="1">Cell inner membrane</location>
        <topology evidence="1">Single-pass membrane protein</topology>
    </subcellularLocation>
</comment>
<dbReference type="Pfam" id="PF07963">
    <property type="entry name" value="N_methyl"/>
    <property type="match status" value="1"/>
</dbReference>
<evidence type="ECO:0000256" key="7">
    <source>
        <dbReference type="ARBA" id="ARBA00022989"/>
    </source>
</evidence>
<dbReference type="GO" id="GO:0015628">
    <property type="term" value="P:protein secretion by the type II secretion system"/>
    <property type="evidence" value="ECO:0007669"/>
    <property type="project" value="InterPro"/>
</dbReference>
<dbReference type="KEGG" id="dal:Dalk_4400"/>
<evidence type="ECO:0000256" key="10">
    <source>
        <dbReference type="ARBA" id="ARBA00030775"/>
    </source>
</evidence>
<dbReference type="InterPro" id="IPR022346">
    <property type="entry name" value="T2SS_GspH"/>
</dbReference>
<dbReference type="GO" id="GO:0005886">
    <property type="term" value="C:plasma membrane"/>
    <property type="evidence" value="ECO:0007669"/>
    <property type="project" value="UniProtKB-SubCell"/>
</dbReference>
<evidence type="ECO:0000256" key="1">
    <source>
        <dbReference type="ARBA" id="ARBA00004377"/>
    </source>
</evidence>
<organism evidence="13 14">
    <name type="scientific">Desulfatibacillum aliphaticivorans</name>
    <dbReference type="NCBI Taxonomy" id="218208"/>
    <lineage>
        <taxon>Bacteria</taxon>
        <taxon>Pseudomonadati</taxon>
        <taxon>Thermodesulfobacteriota</taxon>
        <taxon>Desulfobacteria</taxon>
        <taxon>Desulfobacterales</taxon>
        <taxon>Desulfatibacillaceae</taxon>
        <taxon>Desulfatibacillum</taxon>
    </lineage>
</organism>
<dbReference type="InterPro" id="IPR012902">
    <property type="entry name" value="N_methyl_site"/>
</dbReference>
<comment type="similarity">
    <text evidence="9">Belongs to the GSP H family.</text>
</comment>
<dbReference type="InterPro" id="IPR045584">
    <property type="entry name" value="Pilin-like"/>
</dbReference>
<keyword evidence="6 11" id="KW-0812">Transmembrane</keyword>
<keyword evidence="5" id="KW-0997">Cell inner membrane</keyword>
<keyword evidence="4" id="KW-0488">Methylation</keyword>
<evidence type="ECO:0000256" key="4">
    <source>
        <dbReference type="ARBA" id="ARBA00022481"/>
    </source>
</evidence>
<dbReference type="NCBIfam" id="TIGR02532">
    <property type="entry name" value="IV_pilin_GFxxxE"/>
    <property type="match status" value="1"/>
</dbReference>
<protein>
    <recommendedName>
        <fullName evidence="2">Type II secretion system protein H</fullName>
    </recommendedName>
    <alternativeName>
        <fullName evidence="10">General secretion pathway protein H</fullName>
    </alternativeName>
</protein>
<accession>B8FNB0</accession>
<sequence length="160" mass="16928">MLLLAKPSPADPSSQQGFTLLELLVVVLISAILAGIAITGLTSVLPTQRLNTAANTLRADLLKAKADAATYNRDVGVGCNVAKTEWKIQMFDTTALPNGGVYVGVVRKMADFEGVTIDTLPNVIFHPNGTTPQSYNLVLKHPGAGSRTITVSLTGKVRIE</sequence>
<feature type="transmembrane region" description="Helical" evidence="11">
    <location>
        <begin position="20"/>
        <end position="41"/>
    </location>
</feature>
<evidence type="ECO:0000259" key="12">
    <source>
        <dbReference type="Pfam" id="PF12019"/>
    </source>
</evidence>
<dbReference type="eggNOG" id="COG4970">
    <property type="taxonomic scope" value="Bacteria"/>
</dbReference>
<keyword evidence="7 11" id="KW-1133">Transmembrane helix</keyword>
<evidence type="ECO:0000313" key="14">
    <source>
        <dbReference type="Proteomes" id="UP000000739"/>
    </source>
</evidence>
<dbReference type="GO" id="GO:0015627">
    <property type="term" value="C:type II protein secretion system complex"/>
    <property type="evidence" value="ECO:0007669"/>
    <property type="project" value="InterPro"/>
</dbReference>
<keyword evidence="3" id="KW-1003">Cell membrane</keyword>
<evidence type="ECO:0000256" key="6">
    <source>
        <dbReference type="ARBA" id="ARBA00022692"/>
    </source>
</evidence>
<evidence type="ECO:0000313" key="13">
    <source>
        <dbReference type="EMBL" id="ACL06079.1"/>
    </source>
</evidence>
<evidence type="ECO:0000256" key="8">
    <source>
        <dbReference type="ARBA" id="ARBA00023136"/>
    </source>
</evidence>
<evidence type="ECO:0000256" key="5">
    <source>
        <dbReference type="ARBA" id="ARBA00022519"/>
    </source>
</evidence>
<evidence type="ECO:0000256" key="2">
    <source>
        <dbReference type="ARBA" id="ARBA00021549"/>
    </source>
</evidence>
<evidence type="ECO:0000256" key="9">
    <source>
        <dbReference type="ARBA" id="ARBA00025772"/>
    </source>
</evidence>
<dbReference type="AlphaFoldDB" id="B8FNB0"/>
<proteinExistence type="inferred from homology"/>
<name>B8FNB0_DESAL</name>
<dbReference type="SUPFAM" id="SSF54523">
    <property type="entry name" value="Pili subunits"/>
    <property type="match status" value="1"/>
</dbReference>
<gene>
    <name evidence="13" type="ordered locus">Dalk_4400</name>
</gene>
<dbReference type="Gene3D" id="3.30.700.10">
    <property type="entry name" value="Glycoprotein, Type 4 Pilin"/>
    <property type="match status" value="1"/>
</dbReference>
<evidence type="ECO:0000256" key="3">
    <source>
        <dbReference type="ARBA" id="ARBA00022475"/>
    </source>
</evidence>
<dbReference type="EMBL" id="CP001322">
    <property type="protein sequence ID" value="ACL06079.1"/>
    <property type="molecule type" value="Genomic_DNA"/>
</dbReference>
<dbReference type="Proteomes" id="UP000000739">
    <property type="component" value="Chromosome"/>
</dbReference>
<dbReference type="Pfam" id="PF12019">
    <property type="entry name" value="GspH"/>
    <property type="match status" value="1"/>
</dbReference>
<dbReference type="HOGENOM" id="CLU_1649377_0_0_7"/>
<dbReference type="PROSITE" id="PS00409">
    <property type="entry name" value="PROKAR_NTER_METHYL"/>
    <property type="match status" value="1"/>
</dbReference>
<reference evidence="13 14" key="1">
    <citation type="journal article" date="2012" name="Environ. Microbiol.">
        <title>The genome sequence of Desulfatibacillum alkenivorans AK-01: a blueprint for anaerobic alkane oxidation.</title>
        <authorList>
            <person name="Callaghan A.V."/>
            <person name="Morris B.E."/>
            <person name="Pereira I.A."/>
            <person name="McInerney M.J."/>
            <person name="Austin R.N."/>
            <person name="Groves J.T."/>
            <person name="Kukor J.J."/>
            <person name="Suflita J.M."/>
            <person name="Young L.Y."/>
            <person name="Zylstra G.J."/>
            <person name="Wawrik B."/>
        </authorList>
    </citation>
    <scope>NUCLEOTIDE SEQUENCE [LARGE SCALE GENOMIC DNA]</scope>
    <source>
        <strain evidence="13 14">AK-01</strain>
    </source>
</reference>
<evidence type="ECO:0000256" key="11">
    <source>
        <dbReference type="SAM" id="Phobius"/>
    </source>
</evidence>
<dbReference type="RefSeq" id="WP_015949125.1">
    <property type="nucleotide sequence ID" value="NC_011768.1"/>
</dbReference>
<keyword evidence="8 11" id="KW-0472">Membrane</keyword>
<feature type="domain" description="General secretion pathway GspH" evidence="12">
    <location>
        <begin position="53"/>
        <end position="155"/>
    </location>
</feature>
<keyword evidence="14" id="KW-1185">Reference proteome</keyword>